<dbReference type="NCBIfam" id="TIGR01008">
    <property type="entry name" value="uS3_euk_arch"/>
    <property type="match status" value="1"/>
</dbReference>
<dbReference type="SMART" id="SM00322">
    <property type="entry name" value="KH"/>
    <property type="match status" value="1"/>
</dbReference>
<dbReference type="SUPFAM" id="SSF54821">
    <property type="entry name" value="Ribosomal protein S3 C-terminal domain"/>
    <property type="match status" value="1"/>
</dbReference>
<feature type="compositionally biased region" description="Basic and acidic residues" evidence="6">
    <location>
        <begin position="206"/>
        <end position="219"/>
    </location>
</feature>
<comment type="similarity">
    <text evidence="1">Belongs to the universal ribosomal protein uS3 family.</text>
</comment>
<dbReference type="InterPro" id="IPR015946">
    <property type="entry name" value="KH_dom-like_a/b"/>
</dbReference>
<dbReference type="PANTHER" id="PTHR11760:SF32">
    <property type="entry name" value="SMALL RIBOSOMAL SUBUNIT PROTEIN US3"/>
    <property type="match status" value="1"/>
</dbReference>
<evidence type="ECO:0000256" key="2">
    <source>
        <dbReference type="ARBA" id="ARBA00022730"/>
    </source>
</evidence>
<feature type="compositionally biased region" description="Basic residues" evidence="6">
    <location>
        <begin position="220"/>
        <end position="232"/>
    </location>
</feature>
<dbReference type="Gene3D" id="3.30.300.20">
    <property type="match status" value="1"/>
</dbReference>
<sequence>MDEKKFVSFKKEELGVKEYIKRELGKGRISQVTIEYTPVGEKIIIGTSKPGLVIGRRGEKIDELTRVLKKRFSLDNPHIEIKEILEPLLDAQLVADEIAIMLERRGSLKFKVIAYKMLQQIVKTGVLGVEIVLSGKLPSERAKRWRFSQGYLKKTGEPSKVVDRAQAQAVTHLGVVGIQVSILPLNAHIHDKITIDESVIRKITSPEKNEEVKESEKPKVQKKKSAKKENKK</sequence>
<protein>
    <submittedName>
        <fullName evidence="8">30S ribosomal protein S3</fullName>
    </submittedName>
</protein>
<evidence type="ECO:0000256" key="1">
    <source>
        <dbReference type="ARBA" id="ARBA00010761"/>
    </source>
</evidence>
<reference evidence="8" key="1">
    <citation type="journal article" date="2015" name="Nat. Commun.">
        <title>Diverse, uncultivated ultra-small bacterial cells in groundwater.</title>
        <authorList>
            <person name="Luef B."/>
            <person name="Frischkorn K.R."/>
            <person name="Wrighton K.C."/>
            <person name="Holman H.-Y.N."/>
            <person name="Birarda G."/>
            <person name="Thomas B.C."/>
            <person name="Singh A."/>
            <person name="Williams K.H."/>
            <person name="Siegerist C.E."/>
            <person name="Tringe S.G."/>
            <person name="Downing K.H."/>
            <person name="Comolli L.R."/>
            <person name="Banfield J.F."/>
        </authorList>
    </citation>
    <scope>NUCLEOTIDE SEQUENCE</scope>
</reference>
<dbReference type="GO" id="GO:0003735">
    <property type="term" value="F:structural constituent of ribosome"/>
    <property type="evidence" value="ECO:0007669"/>
    <property type="project" value="InterPro"/>
</dbReference>
<dbReference type="EMBL" id="KC999319">
    <property type="protein sequence ID" value="AGT99816.1"/>
    <property type="molecule type" value="Genomic_DNA"/>
</dbReference>
<keyword evidence="2" id="KW-0699">rRNA-binding</keyword>
<dbReference type="Gene3D" id="3.30.1140.32">
    <property type="entry name" value="Ribosomal protein S3, C-terminal domain"/>
    <property type="match status" value="1"/>
</dbReference>
<evidence type="ECO:0000256" key="6">
    <source>
        <dbReference type="SAM" id="MobiDB-lite"/>
    </source>
</evidence>
<dbReference type="PANTHER" id="PTHR11760">
    <property type="entry name" value="30S/40S RIBOSOMAL PROTEIN S3"/>
    <property type="match status" value="1"/>
</dbReference>
<accession>U3GT23</accession>
<keyword evidence="5" id="KW-0687">Ribonucleoprotein</keyword>
<dbReference type="InterPro" id="IPR005703">
    <property type="entry name" value="Ribosomal_uS3_euk/arc"/>
</dbReference>
<keyword evidence="4 8" id="KW-0689">Ribosomal protein</keyword>
<organism evidence="8">
    <name type="scientific">uncultured organism</name>
    <dbReference type="NCBI Taxonomy" id="155900"/>
    <lineage>
        <taxon>unclassified sequences</taxon>
        <taxon>environmental samples</taxon>
    </lineage>
</organism>
<feature type="region of interest" description="Disordered" evidence="6">
    <location>
        <begin position="206"/>
        <end position="232"/>
    </location>
</feature>
<name>U3GT23_9ZZZZ</name>
<dbReference type="AlphaFoldDB" id="U3GT23"/>
<dbReference type="InterPro" id="IPR036419">
    <property type="entry name" value="Ribosomal_S3_C_sf"/>
</dbReference>
<dbReference type="GO" id="GO:1990904">
    <property type="term" value="C:ribonucleoprotein complex"/>
    <property type="evidence" value="ECO:0007669"/>
    <property type="project" value="UniProtKB-KW"/>
</dbReference>
<dbReference type="InterPro" id="IPR004087">
    <property type="entry name" value="KH_dom"/>
</dbReference>
<dbReference type="GO" id="GO:0019843">
    <property type="term" value="F:rRNA binding"/>
    <property type="evidence" value="ECO:0007669"/>
    <property type="project" value="UniProtKB-KW"/>
</dbReference>
<dbReference type="NCBIfam" id="NF003219">
    <property type="entry name" value="PRK04191.1"/>
    <property type="match status" value="1"/>
</dbReference>
<dbReference type="FunFam" id="3.30.300.20:FF:000001">
    <property type="entry name" value="30S ribosomal protein S3"/>
    <property type="match status" value="1"/>
</dbReference>
<dbReference type="InterPro" id="IPR009019">
    <property type="entry name" value="KH_sf_prok-type"/>
</dbReference>
<dbReference type="PROSITE" id="PS50823">
    <property type="entry name" value="KH_TYPE_2"/>
    <property type="match status" value="1"/>
</dbReference>
<evidence type="ECO:0000313" key="8">
    <source>
        <dbReference type="EMBL" id="AGT99816.1"/>
    </source>
</evidence>
<dbReference type="CDD" id="cd02411">
    <property type="entry name" value="KH-II_30S_S3_arch"/>
    <property type="match status" value="1"/>
</dbReference>
<feature type="domain" description="KH type-2" evidence="7">
    <location>
        <begin position="16"/>
        <end position="85"/>
    </location>
</feature>
<dbReference type="SUPFAM" id="SSF54814">
    <property type="entry name" value="Prokaryotic type KH domain (KH-domain type II)"/>
    <property type="match status" value="1"/>
</dbReference>
<dbReference type="Pfam" id="PF00189">
    <property type="entry name" value="Ribosomal_S3_C"/>
    <property type="match status" value="1"/>
</dbReference>
<keyword evidence="3" id="KW-0694">RNA-binding</keyword>
<evidence type="ECO:0000256" key="3">
    <source>
        <dbReference type="ARBA" id="ARBA00022884"/>
    </source>
</evidence>
<dbReference type="InterPro" id="IPR057258">
    <property type="entry name" value="Ribosomal_uS3"/>
</dbReference>
<dbReference type="Pfam" id="PF07650">
    <property type="entry name" value="KH_2"/>
    <property type="match status" value="1"/>
</dbReference>
<dbReference type="InterPro" id="IPR004044">
    <property type="entry name" value="KH_dom_type_2"/>
</dbReference>
<evidence type="ECO:0000259" key="7">
    <source>
        <dbReference type="PROSITE" id="PS50823"/>
    </source>
</evidence>
<evidence type="ECO:0000256" key="5">
    <source>
        <dbReference type="ARBA" id="ARBA00023274"/>
    </source>
</evidence>
<proteinExistence type="inferred from homology"/>
<evidence type="ECO:0000256" key="4">
    <source>
        <dbReference type="ARBA" id="ARBA00022980"/>
    </source>
</evidence>
<dbReference type="InterPro" id="IPR001351">
    <property type="entry name" value="Ribosomal_uS3_C"/>
</dbReference>